<evidence type="ECO:0000256" key="4">
    <source>
        <dbReference type="ARBA" id="ARBA00022980"/>
    </source>
</evidence>
<evidence type="ECO:0000313" key="8">
    <source>
        <dbReference type="EMBL" id="CAG8535168.1"/>
    </source>
</evidence>
<evidence type="ECO:0000259" key="7">
    <source>
        <dbReference type="SMART" id="SM00662"/>
    </source>
</evidence>
<accession>A0A9N9AP98</accession>
<dbReference type="SUPFAM" id="SSF64263">
    <property type="entry name" value="Prokaryotic ribosomal protein L17"/>
    <property type="match status" value="1"/>
</dbReference>
<keyword evidence="9" id="KW-1185">Reference proteome</keyword>
<dbReference type="GO" id="GO:0006412">
    <property type="term" value="P:translation"/>
    <property type="evidence" value="ECO:0007669"/>
    <property type="project" value="InterPro"/>
</dbReference>
<evidence type="ECO:0000256" key="6">
    <source>
        <dbReference type="ARBA" id="ARBA00023274"/>
    </source>
</evidence>
<evidence type="ECO:0000256" key="1">
    <source>
        <dbReference type="ARBA" id="ARBA00006194"/>
    </source>
</evidence>
<dbReference type="Gene3D" id="3.90.1030.10">
    <property type="entry name" value="Ribosomal protein L17"/>
    <property type="match status" value="1"/>
</dbReference>
<dbReference type="PANTHER" id="PTHR14413:SF16">
    <property type="entry name" value="LARGE RIBOSOMAL SUBUNIT PROTEIN BL17M"/>
    <property type="match status" value="1"/>
</dbReference>
<dbReference type="Gene3D" id="2.170.120.12">
    <property type="entry name" value="DNA-directed RNA polymerase, insert domain"/>
    <property type="match status" value="1"/>
</dbReference>
<dbReference type="GO" id="GO:0046983">
    <property type="term" value="F:protein dimerization activity"/>
    <property type="evidence" value="ECO:0007669"/>
    <property type="project" value="InterPro"/>
</dbReference>
<evidence type="ECO:0000313" key="9">
    <source>
        <dbReference type="Proteomes" id="UP000789572"/>
    </source>
</evidence>
<proteinExistence type="inferred from homology"/>
<dbReference type="SUPFAM" id="SSF55257">
    <property type="entry name" value="RBP11-like subunits of RNA polymerase"/>
    <property type="match status" value="1"/>
</dbReference>
<comment type="caution">
    <text evidence="8">The sequence shown here is derived from an EMBL/GenBank/DDBJ whole genome shotgun (WGS) entry which is preliminary data.</text>
</comment>
<keyword evidence="6" id="KW-0687">Ribonucleoprotein</keyword>
<evidence type="ECO:0000256" key="5">
    <source>
        <dbReference type="ARBA" id="ARBA00023163"/>
    </source>
</evidence>
<keyword evidence="5" id="KW-0804">Transcription</keyword>
<dbReference type="PANTHER" id="PTHR14413">
    <property type="entry name" value="RIBOSOMAL PROTEIN L17"/>
    <property type="match status" value="1"/>
</dbReference>
<dbReference type="HAMAP" id="MF_01310">
    <property type="entry name" value="Ribosomal_uS11"/>
    <property type="match status" value="1"/>
</dbReference>
<dbReference type="InterPro" id="IPR036967">
    <property type="entry name" value="Ribosomal_uS11_sf"/>
</dbReference>
<gene>
    <name evidence="8" type="ORF">POCULU_LOCUS4254</name>
</gene>
<dbReference type="OrthoDB" id="1654884at2759"/>
<dbReference type="SMART" id="SM00662">
    <property type="entry name" value="RPOLD"/>
    <property type="match status" value="1"/>
</dbReference>
<dbReference type="InterPro" id="IPR036643">
    <property type="entry name" value="RNApol_insert_sf"/>
</dbReference>
<dbReference type="InterPro" id="IPR011263">
    <property type="entry name" value="DNA-dir_RNA_pol_RpoA/D/Rpb3"/>
</dbReference>
<dbReference type="EMBL" id="CAJVPJ010000537">
    <property type="protein sequence ID" value="CAG8535168.1"/>
    <property type="molecule type" value="Genomic_DNA"/>
</dbReference>
<sequence>MTAVKKSSKKETKTKKIKKVPEGRGIIHGKFSFNNTILDLSKENGDVLTQVSSGSVDLGNNKKVTGTKKATAFMAEKVAEEIIRRAAEFGVYNVEIQVKGIGAGRDSVIKKILEEKSLNVEGLTDRTPNRHEIEEIVVKSKPHTSSFVFHHLPSGMGIVLGNYLRHFLLKYNGGIAALGAKISDRDGPVESEFSTLAGVKEVTSYLIINLKKIIVEEKKKKEGIFCLELSVENKEKKEKVITAGDFQKDKDIEIKNPDLYLATLAASTGGLVNFKVNSQVISQEKTEEELTLTITTNGAVTPKKAIQETLELSKMETSLPMARSLTKLLAKLIKYAKQDTLHSRRLALQYLVNKKKLEDKEGKKLLDKLFSDLKERYKDRAGGYSRITKLNYRVGLVSSVAEHPAVNRQVGGSNPPLGAIFNLCQSLKLNADILEKGKTSFLRTKKNKYITSLAYLMPATYPTNFFVLYEEMNVTAGVVICGYQRN</sequence>
<dbReference type="InterPro" id="IPR011262">
    <property type="entry name" value="DNA-dir_RNA_pol_insert"/>
</dbReference>
<dbReference type="Pfam" id="PF01000">
    <property type="entry name" value="RNA_pol_A_bac"/>
    <property type="match status" value="1"/>
</dbReference>
<dbReference type="GO" id="GO:0003899">
    <property type="term" value="F:DNA-directed RNA polymerase activity"/>
    <property type="evidence" value="ECO:0007669"/>
    <property type="project" value="InterPro"/>
</dbReference>
<comment type="similarity">
    <text evidence="1">Belongs to the universal ribosomal protein uS11 family.</text>
</comment>
<dbReference type="GO" id="GO:0022625">
    <property type="term" value="C:cytosolic large ribosomal subunit"/>
    <property type="evidence" value="ECO:0007669"/>
    <property type="project" value="TreeGrafter"/>
</dbReference>
<reference evidence="8" key="1">
    <citation type="submission" date="2021-06" db="EMBL/GenBank/DDBJ databases">
        <authorList>
            <person name="Kallberg Y."/>
            <person name="Tangrot J."/>
            <person name="Rosling A."/>
        </authorList>
    </citation>
    <scope>NUCLEOTIDE SEQUENCE</scope>
    <source>
        <strain evidence="8">IA702</strain>
    </source>
</reference>
<protein>
    <submittedName>
        <fullName evidence="8">1745_t:CDS:1</fullName>
    </submittedName>
</protein>
<dbReference type="InterPro" id="IPR036373">
    <property type="entry name" value="Ribosomal_bL17_sf"/>
</dbReference>
<dbReference type="InterPro" id="IPR000456">
    <property type="entry name" value="Ribosomal_bL17"/>
</dbReference>
<dbReference type="AlphaFoldDB" id="A0A9N9AP98"/>
<comment type="similarity">
    <text evidence="2">Belongs to the bacterial ribosomal protein bL17 family.</text>
</comment>
<dbReference type="GO" id="GO:0055029">
    <property type="term" value="C:nuclear DNA-directed RNA polymerase complex"/>
    <property type="evidence" value="ECO:0007669"/>
    <property type="project" value="UniProtKB-ARBA"/>
</dbReference>
<dbReference type="Pfam" id="PF01196">
    <property type="entry name" value="Ribosomal_L17"/>
    <property type="match status" value="1"/>
</dbReference>
<dbReference type="InterPro" id="IPR036603">
    <property type="entry name" value="RBP11-like"/>
</dbReference>
<evidence type="ECO:0000256" key="3">
    <source>
        <dbReference type="ARBA" id="ARBA00022478"/>
    </source>
</evidence>
<dbReference type="InterPro" id="IPR001971">
    <property type="entry name" value="Ribosomal_uS11"/>
</dbReference>
<dbReference type="SUPFAM" id="SSF53137">
    <property type="entry name" value="Translational machinery components"/>
    <property type="match status" value="1"/>
</dbReference>
<dbReference type="Gene3D" id="3.30.420.80">
    <property type="entry name" value="Ribosomal protein S11"/>
    <property type="match status" value="1"/>
</dbReference>
<keyword evidence="3" id="KW-0240">DNA-directed RNA polymerase</keyword>
<organism evidence="8 9">
    <name type="scientific">Paraglomus occultum</name>
    <dbReference type="NCBI Taxonomy" id="144539"/>
    <lineage>
        <taxon>Eukaryota</taxon>
        <taxon>Fungi</taxon>
        <taxon>Fungi incertae sedis</taxon>
        <taxon>Mucoromycota</taxon>
        <taxon>Glomeromycotina</taxon>
        <taxon>Glomeromycetes</taxon>
        <taxon>Paraglomerales</taxon>
        <taxon>Paraglomeraceae</taxon>
        <taxon>Paraglomus</taxon>
    </lineage>
</organism>
<dbReference type="Pfam" id="PF00411">
    <property type="entry name" value="Ribosomal_S11"/>
    <property type="match status" value="1"/>
</dbReference>
<dbReference type="Proteomes" id="UP000789572">
    <property type="component" value="Unassembled WGS sequence"/>
</dbReference>
<feature type="domain" description="DNA-directed RNA polymerase RpoA/D/Rpb3-type" evidence="7">
    <location>
        <begin position="144"/>
        <end position="318"/>
    </location>
</feature>
<dbReference type="GO" id="GO:0003735">
    <property type="term" value="F:structural constituent of ribosome"/>
    <property type="evidence" value="ECO:0007669"/>
    <property type="project" value="InterPro"/>
</dbReference>
<dbReference type="GO" id="GO:0006351">
    <property type="term" value="P:DNA-templated transcription"/>
    <property type="evidence" value="ECO:0007669"/>
    <property type="project" value="InterPro"/>
</dbReference>
<name>A0A9N9AP98_9GLOM</name>
<keyword evidence="4" id="KW-0689">Ribosomal protein</keyword>
<evidence type="ECO:0000256" key="2">
    <source>
        <dbReference type="ARBA" id="ARBA00008777"/>
    </source>
</evidence>
<dbReference type="SUPFAM" id="SSF56553">
    <property type="entry name" value="Insert subdomain of RNA polymerase alpha subunit"/>
    <property type="match status" value="1"/>
</dbReference>